<gene>
    <name evidence="1" type="ORF">KDW_40770</name>
</gene>
<reference evidence="1 2" key="1">
    <citation type="submission" date="2019-10" db="EMBL/GenBank/DDBJ databases">
        <title>Dictyobacter vulcani sp. nov., within the class Ktedonobacteria, isolated from soil of volcanic Mt. Zao.</title>
        <authorList>
            <person name="Zheng Y."/>
            <person name="Wang C.M."/>
            <person name="Sakai Y."/>
            <person name="Abe K."/>
            <person name="Yokota A."/>
            <person name="Yabe S."/>
        </authorList>
    </citation>
    <scope>NUCLEOTIDE SEQUENCE [LARGE SCALE GENOMIC DNA]</scope>
    <source>
        <strain evidence="1 2">W12</strain>
    </source>
</reference>
<comment type="caution">
    <text evidence="1">The sequence shown here is derived from an EMBL/GenBank/DDBJ whole genome shotgun (WGS) entry which is preliminary data.</text>
</comment>
<accession>A0A5J4KPX9</accession>
<keyword evidence="2" id="KW-1185">Reference proteome</keyword>
<evidence type="ECO:0000313" key="2">
    <source>
        <dbReference type="Proteomes" id="UP000326912"/>
    </source>
</evidence>
<dbReference type="AlphaFoldDB" id="A0A5J4KPX9"/>
<organism evidence="1 2">
    <name type="scientific">Dictyobacter vulcani</name>
    <dbReference type="NCBI Taxonomy" id="2607529"/>
    <lineage>
        <taxon>Bacteria</taxon>
        <taxon>Bacillati</taxon>
        <taxon>Chloroflexota</taxon>
        <taxon>Ktedonobacteria</taxon>
        <taxon>Ktedonobacterales</taxon>
        <taxon>Dictyobacteraceae</taxon>
        <taxon>Dictyobacter</taxon>
    </lineage>
</organism>
<name>A0A5J4KPX9_9CHLR</name>
<dbReference type="EMBL" id="BKZW01000002">
    <property type="protein sequence ID" value="GER89915.1"/>
    <property type="molecule type" value="Genomic_DNA"/>
</dbReference>
<dbReference type="RefSeq" id="WP_151757724.1">
    <property type="nucleotide sequence ID" value="NZ_BKZW01000002.1"/>
</dbReference>
<evidence type="ECO:0000313" key="1">
    <source>
        <dbReference type="EMBL" id="GER89915.1"/>
    </source>
</evidence>
<dbReference type="Proteomes" id="UP000326912">
    <property type="component" value="Unassembled WGS sequence"/>
</dbReference>
<protein>
    <submittedName>
        <fullName evidence="1">Uncharacterized protein</fullName>
    </submittedName>
</protein>
<sequence>MPPGEVAAQALGLTYRVRTSSEYHPHYIQNLKFLQDFWTHPFTLSKQAESQVREAVTVYPGVSVAALMEAHPSLSVDVVWAMLTTQALFTDFAATSLMNWERVFLYLSAQALEEAHHSQEKATSPPLVASPLLIDGRLWEAEMQESQVLLRPEVGAPFSLPVEQFHRLVALGLELPRFWRVREEKSAILQIGGFNG</sequence>
<proteinExistence type="predicted"/>